<name>A0A9P8Y4K6_9PEZI</name>
<reference evidence="1" key="1">
    <citation type="journal article" date="2021" name="Nat. Commun.">
        <title>Genetic determinants of endophytism in the Arabidopsis root mycobiome.</title>
        <authorList>
            <person name="Mesny F."/>
            <person name="Miyauchi S."/>
            <person name="Thiergart T."/>
            <person name="Pickel B."/>
            <person name="Atanasova L."/>
            <person name="Karlsson M."/>
            <person name="Huettel B."/>
            <person name="Barry K.W."/>
            <person name="Haridas S."/>
            <person name="Chen C."/>
            <person name="Bauer D."/>
            <person name="Andreopoulos W."/>
            <person name="Pangilinan J."/>
            <person name="LaButti K."/>
            <person name="Riley R."/>
            <person name="Lipzen A."/>
            <person name="Clum A."/>
            <person name="Drula E."/>
            <person name="Henrissat B."/>
            <person name="Kohler A."/>
            <person name="Grigoriev I.V."/>
            <person name="Martin F.M."/>
            <person name="Hacquard S."/>
        </authorList>
    </citation>
    <scope>NUCLEOTIDE SEQUENCE</scope>
    <source>
        <strain evidence="1">MPI-CAGE-CH-0230</strain>
    </source>
</reference>
<proteinExistence type="predicted"/>
<dbReference type="EMBL" id="JAGTJQ010000006">
    <property type="protein sequence ID" value="KAH7028935.1"/>
    <property type="molecule type" value="Genomic_DNA"/>
</dbReference>
<dbReference type="RefSeq" id="XP_046011223.1">
    <property type="nucleotide sequence ID" value="XM_046158823.1"/>
</dbReference>
<evidence type="ECO:0000313" key="1">
    <source>
        <dbReference type="EMBL" id="KAH7028935.1"/>
    </source>
</evidence>
<protein>
    <submittedName>
        <fullName evidence="1">Uncharacterized protein</fullName>
    </submittedName>
</protein>
<comment type="caution">
    <text evidence="1">The sequence shown here is derived from an EMBL/GenBank/DDBJ whole genome shotgun (WGS) entry which is preliminary data.</text>
</comment>
<dbReference type="GeneID" id="70188369"/>
<dbReference type="OrthoDB" id="5203703at2759"/>
<gene>
    <name evidence="1" type="ORF">B0I36DRAFT_363545</name>
</gene>
<evidence type="ECO:0000313" key="2">
    <source>
        <dbReference type="Proteomes" id="UP000756346"/>
    </source>
</evidence>
<sequence>MASNAPTCLGPNGLPDFAALPDIPRNITTYLRPNTNMTLLAMTQCCAPNPVHKTQHDCYLWCEVPDSGGLTGDKAQAAAQSLSSCVNRPGLDTSISGWQIASSGGGAGVRNMRLGSVVALSLVASALVSGLL</sequence>
<dbReference type="AlphaFoldDB" id="A0A9P8Y4K6"/>
<organism evidence="1 2">
    <name type="scientific">Microdochium trichocladiopsis</name>
    <dbReference type="NCBI Taxonomy" id="1682393"/>
    <lineage>
        <taxon>Eukaryota</taxon>
        <taxon>Fungi</taxon>
        <taxon>Dikarya</taxon>
        <taxon>Ascomycota</taxon>
        <taxon>Pezizomycotina</taxon>
        <taxon>Sordariomycetes</taxon>
        <taxon>Xylariomycetidae</taxon>
        <taxon>Xylariales</taxon>
        <taxon>Microdochiaceae</taxon>
        <taxon>Microdochium</taxon>
    </lineage>
</organism>
<accession>A0A9P8Y4K6</accession>
<keyword evidence="2" id="KW-1185">Reference proteome</keyword>
<dbReference type="Proteomes" id="UP000756346">
    <property type="component" value="Unassembled WGS sequence"/>
</dbReference>